<dbReference type="Proteomes" id="UP000002027">
    <property type="component" value="Chromosome 1"/>
</dbReference>
<evidence type="ECO:0000313" key="3">
    <source>
        <dbReference type="EMBL" id="ACZ39011.1"/>
    </source>
</evidence>
<feature type="domain" description="YoaR-like putative peptidoglycan binding" evidence="2">
    <location>
        <begin position="99"/>
        <end position="211"/>
    </location>
</feature>
<feature type="domain" description="YoaR-like putative peptidoglycan binding" evidence="2">
    <location>
        <begin position="404"/>
        <end position="475"/>
    </location>
</feature>
<reference evidence="3 4" key="2">
    <citation type="journal article" date="2010" name="Stand. Genomic Sci.">
        <title>Complete genome sequence of Desulfohalobium retbaense type strain (HR(100)).</title>
        <authorList>
            <person name="Spring S."/>
            <person name="Nolan M."/>
            <person name="Lapidus A."/>
            <person name="Glavina Del Rio T."/>
            <person name="Copeland A."/>
            <person name="Tice H."/>
            <person name="Cheng J.F."/>
            <person name="Lucas S."/>
            <person name="Land M."/>
            <person name="Chen F."/>
            <person name="Bruce D."/>
            <person name="Goodwin L."/>
            <person name="Pitluck S."/>
            <person name="Ivanova N."/>
            <person name="Mavromatis K."/>
            <person name="Mikhailova N."/>
            <person name="Pati A."/>
            <person name="Chen A."/>
            <person name="Palaniappan K."/>
            <person name="Hauser L."/>
            <person name="Chang Y.J."/>
            <person name="Jeffries C.D."/>
            <person name="Munk C."/>
            <person name="Kiss H."/>
            <person name="Chain P."/>
            <person name="Han C."/>
            <person name="Brettin T."/>
            <person name="Detter J.C."/>
            <person name="Schuler E."/>
            <person name="Goker M."/>
            <person name="Rohde M."/>
            <person name="Bristow J."/>
            <person name="Eisen J.A."/>
            <person name="Markowitz V."/>
            <person name="Hugenholtz P."/>
            <person name="Kyrpides N.C."/>
            <person name="Klenk H.P."/>
        </authorList>
    </citation>
    <scope>NUCLEOTIDE SEQUENCE [LARGE SCALE GENOMIC DNA]</scope>
    <source>
        <strain evidence="4">ATCC 49802 / DSM 20745 / S 6022</strain>
    </source>
</reference>
<feature type="transmembrane region" description="Helical" evidence="1">
    <location>
        <begin position="22"/>
        <end position="47"/>
    </location>
</feature>
<dbReference type="PANTHER" id="PTHR35788">
    <property type="entry name" value="EXPORTED PROTEIN-RELATED"/>
    <property type="match status" value="1"/>
</dbReference>
<keyword evidence="1" id="KW-0472">Membrane</keyword>
<dbReference type="EMBL" id="CP001823">
    <property type="protein sequence ID" value="ACZ39011.1"/>
    <property type="molecule type" value="Genomic_DNA"/>
</dbReference>
<dbReference type="PANTHER" id="PTHR35788:SF1">
    <property type="entry name" value="EXPORTED PROTEIN"/>
    <property type="match status" value="1"/>
</dbReference>
<evidence type="ECO:0000256" key="1">
    <source>
        <dbReference type="SAM" id="Phobius"/>
    </source>
</evidence>
<protein>
    <submittedName>
        <fullName evidence="3">VanW family protein</fullName>
    </submittedName>
</protein>
<dbReference type="KEGG" id="sti:Sthe_1577"/>
<dbReference type="HOGENOM" id="CLU_011572_1_0_0"/>
<reference evidence="4" key="1">
    <citation type="submission" date="2009-11" db="EMBL/GenBank/DDBJ databases">
        <title>The complete chromosome 1 of Sphaerobacter thermophilus DSM 20745.</title>
        <authorList>
            <person name="Lucas S."/>
            <person name="Copeland A."/>
            <person name="Lapidus A."/>
            <person name="Glavina del Rio T."/>
            <person name="Dalin E."/>
            <person name="Tice H."/>
            <person name="Bruce D."/>
            <person name="Goodwin L."/>
            <person name="Pitluck S."/>
            <person name="Kyrpides N."/>
            <person name="Mavromatis K."/>
            <person name="Ivanova N."/>
            <person name="Mikhailova N."/>
            <person name="LaButti K.M."/>
            <person name="Clum A."/>
            <person name="Sun H.I."/>
            <person name="Brettin T."/>
            <person name="Detter J.C."/>
            <person name="Han C."/>
            <person name="Larimer F."/>
            <person name="Land M."/>
            <person name="Hauser L."/>
            <person name="Markowitz V."/>
            <person name="Cheng J.F."/>
            <person name="Hugenholtz P."/>
            <person name="Woyke T."/>
            <person name="Wu D."/>
            <person name="Steenblock K."/>
            <person name="Schneider S."/>
            <person name="Pukall R."/>
            <person name="Goeker M."/>
            <person name="Klenk H.P."/>
            <person name="Eisen J.A."/>
        </authorList>
    </citation>
    <scope>NUCLEOTIDE SEQUENCE [LARGE SCALE GENOMIC DNA]</scope>
    <source>
        <strain evidence="4">ATCC 49802 / DSM 20745 / S 6022</strain>
    </source>
</reference>
<gene>
    <name evidence="3" type="ordered locus">Sthe_1577</name>
</gene>
<keyword evidence="4" id="KW-1185">Reference proteome</keyword>
<dbReference type="InterPro" id="IPR038054">
    <property type="entry name" value="LD_TPept-like_central_sf"/>
</dbReference>
<dbReference type="eggNOG" id="COG2720">
    <property type="taxonomic scope" value="Bacteria"/>
</dbReference>
<feature type="domain" description="YoaR-like putative peptidoglycan binding" evidence="2">
    <location>
        <begin position="266"/>
        <end position="345"/>
    </location>
</feature>
<dbReference type="InterPro" id="IPR007391">
    <property type="entry name" value="Vancomycin_resist_VanW"/>
</dbReference>
<proteinExistence type="predicted"/>
<evidence type="ECO:0000259" key="2">
    <source>
        <dbReference type="Pfam" id="PF12229"/>
    </source>
</evidence>
<organism evidence="3 4">
    <name type="scientific">Sphaerobacter thermophilus (strain ATCC 49802 / DSM 20745 / KCCM 41009 / NCIMB 13125 / S 6022)</name>
    <dbReference type="NCBI Taxonomy" id="479434"/>
    <lineage>
        <taxon>Bacteria</taxon>
        <taxon>Pseudomonadati</taxon>
        <taxon>Thermomicrobiota</taxon>
        <taxon>Thermomicrobia</taxon>
        <taxon>Sphaerobacterales</taxon>
        <taxon>Sphaerobacterineae</taxon>
        <taxon>Sphaerobacteraceae</taxon>
        <taxon>Sphaerobacter</taxon>
    </lineage>
</organism>
<accession>D1C444</accession>
<dbReference type="Gene3D" id="3.10.20.800">
    <property type="match status" value="1"/>
</dbReference>
<dbReference type="AlphaFoldDB" id="D1C444"/>
<dbReference type="Pfam" id="PF04294">
    <property type="entry name" value="VanW"/>
    <property type="match status" value="1"/>
</dbReference>
<evidence type="ECO:0000313" key="4">
    <source>
        <dbReference type="Proteomes" id="UP000002027"/>
    </source>
</evidence>
<dbReference type="InParanoid" id="D1C444"/>
<dbReference type="InterPro" id="IPR022029">
    <property type="entry name" value="YoaR-like_PG-bd"/>
</dbReference>
<sequence>MITDGTQQHAMVARGHVPVIRFAAPVLTGVAVLAAVIALAGIAVLAYGRMHGPTIYRGVSAVGVPLSGLDQAEARARIEAAVQGSLPAAVELEAGDARWQVPLMDLGIEVDPAATAEAAWRWGRSGDLWADSRAWLLGLLGGYEVPLAVSLDEQAVYRTLEAIAPEVTRPARDARYDEGSDGRLVVVPEEDGVAIDVVATANQIRRRVQQLSTEPVPVVTISISPKVDTEALERELDRAEKLIAEPVLLTYGGRSWVLDPETLRAMLTVANDGSRKNAELTIDRERLRASVASLAEGVGLPGRDATPVWDGQRFVVESAGMGEALDVDATVDAILAGLEDGERRFELRTRQVAARIGNAEAEVAAERATALVASGLTVTWPDGSQHLAPGELAEAIRFTAVLDDEPRLEPEVDMDALRQVLERHAPAIEIPMRNADLRYIDGQVVVRSPEQAGRALDLDASVANVARALETGQSQAELVTIPVEPQVTAAMAGSVQIREVLASAATYYAGALDNRRHNVELGVERANGALIPPGGVYSFIETVGAIDLNSGYKVGYGIIGTSNGSVSTVPSVGGGVCQVSTTVFQAAFWAGLPIVERNWHLYWLPFYGQPPSGLTGLDATVDTDWGLDLKFKNTTDDWIAIVATADGEWVRVEIWGTDPGWTVQVDEPVVTNVVKADETMQYRESDQLPTGTSLQVERAQDGFDVSIHRQVLRDGEVIDDLTLRSQYLPSANVTLVGTG</sequence>
<dbReference type="Pfam" id="PF12229">
    <property type="entry name" value="PG_binding_4"/>
    <property type="match status" value="3"/>
</dbReference>
<dbReference type="InterPro" id="IPR052913">
    <property type="entry name" value="Glycopeptide_resist_protein"/>
</dbReference>
<name>D1C444_SPHTD</name>
<keyword evidence="1" id="KW-0812">Transmembrane</keyword>
<keyword evidence="1" id="KW-1133">Transmembrane helix</keyword>
<dbReference type="STRING" id="479434.Sthe_1577"/>